<evidence type="ECO:0000313" key="2">
    <source>
        <dbReference type="Proteomes" id="UP000808146"/>
    </source>
</evidence>
<accession>A0A9D7QLW9</accession>
<dbReference type="Proteomes" id="UP000808146">
    <property type="component" value="Unassembled WGS sequence"/>
</dbReference>
<comment type="caution">
    <text evidence="1">The sequence shown here is derived from an EMBL/GenBank/DDBJ whole genome shotgun (WGS) entry which is preliminary data.</text>
</comment>
<evidence type="ECO:0000313" key="1">
    <source>
        <dbReference type="EMBL" id="MBK8891812.1"/>
    </source>
</evidence>
<dbReference type="EMBL" id="JADKBR010000019">
    <property type="protein sequence ID" value="MBK8891812.1"/>
    <property type="molecule type" value="Genomic_DNA"/>
</dbReference>
<gene>
    <name evidence="1" type="ORF">IPN75_16230</name>
</gene>
<name>A0A9D7QLW9_9RHOO</name>
<evidence type="ECO:0008006" key="3">
    <source>
        <dbReference type="Google" id="ProtNLM"/>
    </source>
</evidence>
<sequence length="532" mass="59637">MTMPLPPLSIPDLQAGSLYLSQVPLANPLLADQRLMAFLEALTENPPAPDVLLSLLEQTRAPLSFTEEEIARRYHNKPLLLTDEQEDSFERVISAWRHMAAAYSMCMRLHKPPPDDPHYSTLAALVLHRRLYYTGLIIVEHFRARREVPAGIWQELHGHYETAEQLGVTFYPVQDSLENDLQATHCTAAYVTLLLIDVASPYSNSVRDLSLIHRWAIMWAPLVALHPVNDEYEVPPYLVELRKDLPLHPTGATEKIGSDARLLDTSRLGLQLSHMLSQLHQRLTPSQLGLGEETPGHVIKILERLSRPWTQSTSPRRFRRFASEGTARVVVGFEAIHFFVGGEEFIQQDSAKAYSRGEFDELFTFRDRVMPGQQLNIRKHVDFSADEWTVINHSANGFRLSRSHAGGRIAHGQLLSVCPHDGEHFLLGQATWLMQEYSGGVVLGIALLPGLPQAVAIRRATGQPGHADRFVRAFLLPPVAAIGQESSIVIPTGLYKASGLLEIVVGDKSWKARMLHVRQAGVDFDRISYETL</sequence>
<protein>
    <recommendedName>
        <fullName evidence="3">PilZ domain-containing protein</fullName>
    </recommendedName>
</protein>
<dbReference type="AlphaFoldDB" id="A0A9D7QLW9"/>
<reference evidence="1" key="1">
    <citation type="submission" date="2020-10" db="EMBL/GenBank/DDBJ databases">
        <title>Connecting structure to function with the recovery of over 1000 high-quality activated sludge metagenome-assembled genomes encoding full-length rRNA genes using long-read sequencing.</title>
        <authorList>
            <person name="Singleton C.M."/>
            <person name="Petriglieri F."/>
            <person name="Kristensen J.M."/>
            <person name="Kirkegaard R.H."/>
            <person name="Michaelsen T.Y."/>
            <person name="Andersen M.H."/>
            <person name="Karst S.M."/>
            <person name="Dueholm M.S."/>
            <person name="Nielsen P.H."/>
            <person name="Albertsen M."/>
        </authorList>
    </citation>
    <scope>NUCLEOTIDE SEQUENCE</scope>
    <source>
        <strain evidence="1">OdNE_18-Q3-R46-58_BAT3C.305</strain>
    </source>
</reference>
<proteinExistence type="predicted"/>
<organism evidence="1 2">
    <name type="scientific">Candidatus Dechloromonas phosphorivorans</name>
    <dbReference type="NCBI Taxonomy" id="2899244"/>
    <lineage>
        <taxon>Bacteria</taxon>
        <taxon>Pseudomonadati</taxon>
        <taxon>Pseudomonadota</taxon>
        <taxon>Betaproteobacteria</taxon>
        <taxon>Rhodocyclales</taxon>
        <taxon>Azonexaceae</taxon>
        <taxon>Dechloromonas</taxon>
    </lineage>
</organism>